<proteinExistence type="predicted"/>
<dbReference type="InterPro" id="IPR003593">
    <property type="entry name" value="AAA+_ATPase"/>
</dbReference>
<reference evidence="5 6" key="1">
    <citation type="journal article" date="2021" name="Int. J. Syst. Evol. Microbiol.">
        <title>Clostridium zeae sp. nov., isolated from corn silage.</title>
        <authorList>
            <person name="Kobayashi H."/>
            <person name="Tanizawa Y."/>
            <person name="Yagura M."/>
            <person name="Sakamoto M."/>
            <person name="Ohkuma M."/>
            <person name="Tohno M."/>
        </authorList>
    </citation>
    <scope>NUCLEOTIDE SEQUENCE [LARGE SCALE GENOMIC DNA]</scope>
    <source>
        <strain evidence="5 6">CSC2</strain>
    </source>
</reference>
<protein>
    <submittedName>
        <fullName evidence="5">Bacteriocin ABC transporter ATP-binding protein</fullName>
    </submittedName>
</protein>
<feature type="domain" description="ABC transporter" evidence="4">
    <location>
        <begin position="4"/>
        <end position="211"/>
    </location>
</feature>
<dbReference type="SUPFAM" id="SSF52540">
    <property type="entry name" value="P-loop containing nucleoside triphosphate hydrolases"/>
    <property type="match status" value="1"/>
</dbReference>
<evidence type="ECO:0000313" key="6">
    <source>
        <dbReference type="Proteomes" id="UP000663802"/>
    </source>
</evidence>
<dbReference type="PROSITE" id="PS50893">
    <property type="entry name" value="ABC_TRANSPORTER_2"/>
    <property type="match status" value="1"/>
</dbReference>
<dbReference type="SMART" id="SM00382">
    <property type="entry name" value="AAA"/>
    <property type="match status" value="1"/>
</dbReference>
<dbReference type="CDD" id="cd03255">
    <property type="entry name" value="ABC_MJ0796_LolCDE_FtsE"/>
    <property type="match status" value="1"/>
</dbReference>
<dbReference type="EMBL" id="BMBA01000010">
    <property type="protein sequence ID" value="GFZ34303.1"/>
    <property type="molecule type" value="Genomic_DNA"/>
</dbReference>
<keyword evidence="2" id="KW-0547">Nucleotide-binding</keyword>
<name>A0ABQ1EI40_9CLOT</name>
<dbReference type="InterPro" id="IPR017871">
    <property type="entry name" value="ABC_transporter-like_CS"/>
</dbReference>
<accession>A0ABQ1EI40</accession>
<sequence length="211" mass="23554">MDIIKLEGINKIYGKKKVLENLSLTIKEGEFVAITGESGRGKTTVLNLIGLLEAPDSGNVIIDNISAIKPNTRKSMGILREQISYLFQNFALIDEETVSYNLNLALRYVKASKKEKTKKIEEALQIVGLTGYEKRRIYELSGGEQQRVAIARIILKPSKIILADEPTGSLDENNLKIVLNLLRKLNNDGKTVVIVTHDKYLASQCDRVIDL</sequence>
<dbReference type="Gene3D" id="3.40.50.300">
    <property type="entry name" value="P-loop containing nucleotide triphosphate hydrolases"/>
    <property type="match status" value="1"/>
</dbReference>
<dbReference type="InterPro" id="IPR017911">
    <property type="entry name" value="MacB-like_ATP-bd"/>
</dbReference>
<keyword evidence="3 5" id="KW-0067">ATP-binding</keyword>
<dbReference type="InterPro" id="IPR003439">
    <property type="entry name" value="ABC_transporter-like_ATP-bd"/>
</dbReference>
<evidence type="ECO:0000256" key="1">
    <source>
        <dbReference type="ARBA" id="ARBA00022448"/>
    </source>
</evidence>
<evidence type="ECO:0000259" key="4">
    <source>
        <dbReference type="PROSITE" id="PS50893"/>
    </source>
</evidence>
<organism evidence="5 6">
    <name type="scientific">Clostridium zeae</name>
    <dbReference type="NCBI Taxonomy" id="2759022"/>
    <lineage>
        <taxon>Bacteria</taxon>
        <taxon>Bacillati</taxon>
        <taxon>Bacillota</taxon>
        <taxon>Clostridia</taxon>
        <taxon>Eubacteriales</taxon>
        <taxon>Clostridiaceae</taxon>
        <taxon>Clostridium</taxon>
    </lineage>
</organism>
<dbReference type="PANTHER" id="PTHR42781:SF9">
    <property type="entry name" value="AMINO ACID ABC TRANSPORTER, ATP-BINDING PROTEIN-RELATED"/>
    <property type="match status" value="1"/>
</dbReference>
<keyword evidence="1" id="KW-0813">Transport</keyword>
<dbReference type="InterPro" id="IPR050093">
    <property type="entry name" value="ABC_SmlMolc_Importer"/>
</dbReference>
<evidence type="ECO:0000256" key="2">
    <source>
        <dbReference type="ARBA" id="ARBA00022741"/>
    </source>
</evidence>
<dbReference type="RefSeq" id="WP_206872789.1">
    <property type="nucleotide sequence ID" value="NZ_BMBA01000010.1"/>
</dbReference>
<dbReference type="PANTHER" id="PTHR42781">
    <property type="entry name" value="SPERMIDINE/PUTRESCINE IMPORT ATP-BINDING PROTEIN POTA"/>
    <property type="match status" value="1"/>
</dbReference>
<dbReference type="PROSITE" id="PS00211">
    <property type="entry name" value="ABC_TRANSPORTER_1"/>
    <property type="match status" value="1"/>
</dbReference>
<dbReference type="InterPro" id="IPR027417">
    <property type="entry name" value="P-loop_NTPase"/>
</dbReference>
<dbReference type="InterPro" id="IPR019895">
    <property type="entry name" value="L_ocin_972_ABC"/>
</dbReference>
<dbReference type="NCBIfam" id="TIGR03608">
    <property type="entry name" value="L_ocin_972_ABC"/>
    <property type="match status" value="1"/>
</dbReference>
<gene>
    <name evidence="5" type="primary">ABC-NBD</name>
    <name evidence="5" type="ORF">CSC2_48290</name>
</gene>
<evidence type="ECO:0000313" key="5">
    <source>
        <dbReference type="EMBL" id="GFZ34303.1"/>
    </source>
</evidence>
<keyword evidence="6" id="KW-1185">Reference proteome</keyword>
<evidence type="ECO:0000256" key="3">
    <source>
        <dbReference type="ARBA" id="ARBA00022840"/>
    </source>
</evidence>
<dbReference type="Pfam" id="PF00005">
    <property type="entry name" value="ABC_tran"/>
    <property type="match status" value="1"/>
</dbReference>
<comment type="caution">
    <text evidence="5">The sequence shown here is derived from an EMBL/GenBank/DDBJ whole genome shotgun (WGS) entry which is preliminary data.</text>
</comment>
<dbReference type="GO" id="GO:0005524">
    <property type="term" value="F:ATP binding"/>
    <property type="evidence" value="ECO:0007669"/>
    <property type="project" value="UniProtKB-KW"/>
</dbReference>
<dbReference type="Proteomes" id="UP000663802">
    <property type="component" value="Unassembled WGS sequence"/>
</dbReference>